<dbReference type="Pfam" id="PF18493">
    <property type="entry name" value="DUF5617"/>
    <property type="match status" value="1"/>
</dbReference>
<dbReference type="Proteomes" id="UP000054742">
    <property type="component" value="Unassembled WGS sequence"/>
</dbReference>
<proteinExistence type="predicted"/>
<sequence>MIHPSDGVAVPFFTQIDTRKFAEKIKEKATYIIDSQLFEIPETPLLASYEDPYAEVRLISEDTINGLKKVLDDIRKLITRDEADVSAISIALEEENELPELQKKYKSILLTMGNQPIETIFRKCAQFQSIIMIGLLQPVILNEVVLRLNDDFLPFLEDILSIIEIMKGLGPNDPILFLPQFCQAMVLKQAAIVDQKKKTLLHEGEVLTENQVVCPFTRKKIAIDASSKSEKRAKDLVAIYIALSKLADLDEIDDNNSMSNFLASQPKNYLQEANRTLIQYLVSPQQFDFTFKESQFLADIGTVEAAKQVKSLYERYTHLWHEEKSFDENALDILIDYNKQNWFSPTLGLFFTGHWNRNHHQIVSASIKSLQKEEANISFVLEQLEMEMKKNPNFNAQGSLMRRLEFIRYQGQFKEVVPEELQNPKSYLNLDI</sequence>
<dbReference type="InterPro" id="IPR041234">
    <property type="entry name" value="RavJ-like_C"/>
</dbReference>
<evidence type="ECO:0000313" key="3">
    <source>
        <dbReference type="Proteomes" id="UP000054742"/>
    </source>
</evidence>
<protein>
    <recommendedName>
        <fullName evidence="1">RavJ-like C-terminal domain-containing protein</fullName>
    </recommendedName>
</protein>
<gene>
    <name evidence="2" type="ORF">Lbru_1453</name>
</gene>
<dbReference type="AlphaFoldDB" id="A0A0W0SL99"/>
<evidence type="ECO:0000259" key="1">
    <source>
        <dbReference type="Pfam" id="PF18493"/>
    </source>
</evidence>
<keyword evidence="3" id="KW-1185">Reference proteome</keyword>
<dbReference type="PATRIC" id="fig|29422.6.peg.1538"/>
<dbReference type="EMBL" id="LNXV01000011">
    <property type="protein sequence ID" value="KTC84092.1"/>
    <property type="molecule type" value="Genomic_DNA"/>
</dbReference>
<accession>A0A0W0SL99</accession>
<evidence type="ECO:0000313" key="2">
    <source>
        <dbReference type="EMBL" id="KTC84092.1"/>
    </source>
</evidence>
<name>A0A0W0SL99_9GAMM</name>
<feature type="domain" description="RavJ-like C-terminal" evidence="1">
    <location>
        <begin position="315"/>
        <end position="407"/>
    </location>
</feature>
<comment type="caution">
    <text evidence="2">The sequence shown here is derived from an EMBL/GenBank/DDBJ whole genome shotgun (WGS) entry which is preliminary data.</text>
</comment>
<organism evidence="2 3">
    <name type="scientific">Legionella brunensis</name>
    <dbReference type="NCBI Taxonomy" id="29422"/>
    <lineage>
        <taxon>Bacteria</taxon>
        <taxon>Pseudomonadati</taxon>
        <taxon>Pseudomonadota</taxon>
        <taxon>Gammaproteobacteria</taxon>
        <taxon>Legionellales</taxon>
        <taxon>Legionellaceae</taxon>
        <taxon>Legionella</taxon>
    </lineage>
</organism>
<reference evidence="2 3" key="1">
    <citation type="submission" date="2015-11" db="EMBL/GenBank/DDBJ databases">
        <title>Genomic analysis of 38 Legionella species identifies large and diverse effector repertoires.</title>
        <authorList>
            <person name="Burstein D."/>
            <person name="Amaro F."/>
            <person name="Zusman T."/>
            <person name="Lifshitz Z."/>
            <person name="Cohen O."/>
            <person name="Gilbert J.A."/>
            <person name="Pupko T."/>
            <person name="Shuman H.A."/>
            <person name="Segal G."/>
        </authorList>
    </citation>
    <scope>NUCLEOTIDE SEQUENCE [LARGE SCALE GENOMIC DNA]</scope>
    <source>
        <strain evidence="2 3">ATCC 43878</strain>
    </source>
</reference>